<dbReference type="GO" id="GO:0033926">
    <property type="term" value="F:endo-alpha-N-acetylgalactosaminidase activity"/>
    <property type="evidence" value="ECO:0007669"/>
    <property type="project" value="UniProtKB-UniRule"/>
</dbReference>
<evidence type="ECO:0000256" key="5">
    <source>
        <dbReference type="ARBA" id="ARBA00023295"/>
    </source>
</evidence>
<protein>
    <recommendedName>
        <fullName evidence="6">Alkaline/neutral invertase</fullName>
        <ecNumber evidence="6">3.2.1.26</ecNumber>
    </recommendedName>
</protein>
<dbReference type="Gene3D" id="1.50.10.10">
    <property type="match status" value="1"/>
</dbReference>
<evidence type="ECO:0000313" key="8">
    <source>
        <dbReference type="RefSeq" id="XP_022156385.1"/>
    </source>
</evidence>
<evidence type="ECO:0000256" key="4">
    <source>
        <dbReference type="ARBA" id="ARBA00023277"/>
    </source>
</evidence>
<accession>A0A6J1DQ52</accession>
<dbReference type="InterPro" id="IPR012341">
    <property type="entry name" value="6hp_glycosidase-like_sf"/>
</dbReference>
<evidence type="ECO:0000256" key="2">
    <source>
        <dbReference type="ARBA" id="ARBA00007671"/>
    </source>
</evidence>
<keyword evidence="4 6" id="KW-0119">Carbohydrate metabolism</keyword>
<dbReference type="GeneID" id="111023291"/>
<comment type="similarity">
    <text evidence="2 6">Belongs to the glycosyl hydrolase 100 family.</text>
</comment>
<dbReference type="RefSeq" id="XP_022156385.1">
    <property type="nucleotide sequence ID" value="XM_022300693.1"/>
</dbReference>
<evidence type="ECO:0000256" key="1">
    <source>
        <dbReference type="ARBA" id="ARBA00000094"/>
    </source>
</evidence>
<keyword evidence="7" id="KW-1185">Reference proteome</keyword>
<sequence>MNMIALFDNSTMKASCRLLISCRNSGFFGLPPVKSPHGFPNNYCLNFTFKFHSNSQYTSRPFHFSGSGRILDGTLNPPLASLSYGQYGVIARRSYSYSIVPKPIRGVSIIARIASKFRDLSTSIETRVNDNNFERIYVQGGLNVKPVAVEKIDKDENIVGEEDSRLEVGSEHVNEENLEDLNKAKVISSNKEVSDIEKEAWRLLRESIVTYCGSPVGTVAANDPADKQPLNYDQVFIRDFVPSALAFLLNGEGEIVRNFLLHTLQLQSWEKTVDCYSPGQGLMPASFKVRTVPLDGNYFEEVLDPDFGESAIGRVAPVDSGLWWIILLRAYGKITGDYALQERVDVQTGLKMILNLCLTDGFDMFPSLLVTDGSCMIDRRMGIHGHPLEIQALFYSALRCSREMLTVNDGSKNLVRAINNRLSALSFHIREYYWVDMNKINEIYRYKTEEYSMDATNKFNIYPDQIPQWLMDWVPEEGGYFIGNLQPAHMDFRFFTLGNLWSIVSSLGTPKQNESILNLIEAKWSDLVGHMPLKICYPALEYEEWRIITGSDPKNTPWSYHNGGSWPTLLWQFTLACIKMGKLEMAKKAVAVAEKRIAADRWPEYYDTRTGKFIGKQSRLYQTWTIAGFLTSKMLVENPELASSLFWEEDYELLEICVCALSKSGRKKCSRGAARSQILV</sequence>
<dbReference type="Pfam" id="PF12899">
    <property type="entry name" value="Glyco_hydro_100"/>
    <property type="match status" value="1"/>
</dbReference>
<name>A0A6J1DQ52_MOMCH</name>
<dbReference type="PANTHER" id="PTHR31916:SF46">
    <property type="entry name" value="ALKALINE_NEUTRAL INVERTASE A, MITOCHONDRIAL"/>
    <property type="match status" value="1"/>
</dbReference>
<comment type="function">
    <text evidence="6">Invertase that cleaves sucrose into glucose and fructose.</text>
</comment>
<dbReference type="Proteomes" id="UP000504603">
    <property type="component" value="Unplaced"/>
</dbReference>
<dbReference type="OrthoDB" id="1848038at2759"/>
<dbReference type="PANTHER" id="PTHR31916">
    <property type="match status" value="1"/>
</dbReference>
<organism evidence="7 8">
    <name type="scientific">Momordica charantia</name>
    <name type="common">Bitter gourd</name>
    <name type="synonym">Balsam pear</name>
    <dbReference type="NCBI Taxonomy" id="3673"/>
    <lineage>
        <taxon>Eukaryota</taxon>
        <taxon>Viridiplantae</taxon>
        <taxon>Streptophyta</taxon>
        <taxon>Embryophyta</taxon>
        <taxon>Tracheophyta</taxon>
        <taxon>Spermatophyta</taxon>
        <taxon>Magnoliopsida</taxon>
        <taxon>eudicotyledons</taxon>
        <taxon>Gunneridae</taxon>
        <taxon>Pentapetalae</taxon>
        <taxon>rosids</taxon>
        <taxon>fabids</taxon>
        <taxon>Cucurbitales</taxon>
        <taxon>Cucurbitaceae</taxon>
        <taxon>Momordiceae</taxon>
        <taxon>Momordica</taxon>
    </lineage>
</organism>
<evidence type="ECO:0000313" key="7">
    <source>
        <dbReference type="Proteomes" id="UP000504603"/>
    </source>
</evidence>
<dbReference type="KEGG" id="mcha:111023291"/>
<gene>
    <name evidence="8" type="primary">LOC111023291</name>
</gene>
<evidence type="ECO:0000256" key="3">
    <source>
        <dbReference type="ARBA" id="ARBA00022801"/>
    </source>
</evidence>
<reference evidence="8" key="1">
    <citation type="submission" date="2025-08" db="UniProtKB">
        <authorList>
            <consortium name="RefSeq"/>
        </authorList>
    </citation>
    <scope>IDENTIFICATION</scope>
    <source>
        <strain evidence="8">OHB3-1</strain>
    </source>
</reference>
<dbReference type="GO" id="GO:0005987">
    <property type="term" value="P:sucrose catabolic process"/>
    <property type="evidence" value="ECO:0007669"/>
    <property type="project" value="TreeGrafter"/>
</dbReference>
<dbReference type="InterPro" id="IPR008928">
    <property type="entry name" value="6-hairpin_glycosidase_sf"/>
</dbReference>
<dbReference type="EC" id="3.2.1.26" evidence="6"/>
<evidence type="ECO:0000256" key="6">
    <source>
        <dbReference type="RuleBase" id="RU367047"/>
    </source>
</evidence>
<keyword evidence="3 6" id="KW-0378">Hydrolase</keyword>
<dbReference type="SUPFAM" id="SSF48208">
    <property type="entry name" value="Six-hairpin glycosidases"/>
    <property type="match status" value="1"/>
</dbReference>
<comment type="catalytic activity">
    <reaction evidence="1 6">
        <text>Hydrolysis of terminal non-reducing beta-D-fructofuranoside residues in beta-D-fructofuranosides.</text>
        <dbReference type="EC" id="3.2.1.26"/>
    </reaction>
</comment>
<dbReference type="GO" id="GO:0004575">
    <property type="term" value="F:sucrose alpha-glucosidase activity"/>
    <property type="evidence" value="ECO:0007669"/>
    <property type="project" value="TreeGrafter"/>
</dbReference>
<dbReference type="InterPro" id="IPR024746">
    <property type="entry name" value="Glyco_hydro_100"/>
</dbReference>
<dbReference type="GO" id="GO:0005739">
    <property type="term" value="C:mitochondrion"/>
    <property type="evidence" value="ECO:0007669"/>
    <property type="project" value="TreeGrafter"/>
</dbReference>
<dbReference type="FunFam" id="1.50.10.10:FF:000001">
    <property type="entry name" value="probable alkaline/neutral invertase B"/>
    <property type="match status" value="1"/>
</dbReference>
<keyword evidence="5 6" id="KW-0326">Glycosidase</keyword>
<dbReference type="AlphaFoldDB" id="A0A6J1DQ52"/>
<proteinExistence type="inferred from homology"/>